<evidence type="ECO:0000256" key="8">
    <source>
        <dbReference type="ARBA" id="ARBA00022490"/>
    </source>
</evidence>
<evidence type="ECO:0000256" key="2">
    <source>
        <dbReference type="ARBA" id="ARBA00004123"/>
    </source>
</evidence>
<comment type="similarity">
    <text evidence="5">Belongs to the histone deacetylase family. HD type 1 subfamily.</text>
</comment>
<keyword evidence="14" id="KW-0804">Transcription</keyword>
<dbReference type="InterPro" id="IPR023696">
    <property type="entry name" value="Ureohydrolase_dom_sf"/>
</dbReference>
<dbReference type="FunFam" id="3.40.800.20:FF:000006">
    <property type="entry name" value="Histone deacetylase 8"/>
    <property type="match status" value="1"/>
</dbReference>
<evidence type="ECO:0000256" key="13">
    <source>
        <dbReference type="ARBA" id="ARBA00023015"/>
    </source>
</evidence>
<dbReference type="InterPro" id="IPR000286">
    <property type="entry name" value="HDACs"/>
</dbReference>
<reference evidence="24 25" key="1">
    <citation type="submission" date="2019-01" db="EMBL/GenBank/DDBJ databases">
        <title>A draft genome assembly of the solar-powered sea slug Elysia chlorotica.</title>
        <authorList>
            <person name="Cai H."/>
            <person name="Li Q."/>
            <person name="Fang X."/>
            <person name="Li J."/>
            <person name="Curtis N.E."/>
            <person name="Altenburger A."/>
            <person name="Shibata T."/>
            <person name="Feng M."/>
            <person name="Maeda T."/>
            <person name="Schwartz J.A."/>
            <person name="Shigenobu S."/>
            <person name="Lundholm N."/>
            <person name="Nishiyama T."/>
            <person name="Yang H."/>
            <person name="Hasebe M."/>
            <person name="Li S."/>
            <person name="Pierce S.K."/>
            <person name="Wang J."/>
        </authorList>
    </citation>
    <scope>NUCLEOTIDE SEQUENCE [LARGE SCALE GENOMIC DNA]</scope>
    <source>
        <strain evidence="24">EC2010</strain>
        <tissue evidence="24">Whole organism of an adult</tissue>
    </source>
</reference>
<dbReference type="AlphaFoldDB" id="A0A433T7P7"/>
<dbReference type="InterPro" id="IPR023801">
    <property type="entry name" value="His_deacetylse_dom"/>
</dbReference>
<evidence type="ECO:0000256" key="20">
    <source>
        <dbReference type="ARBA" id="ARBA00049193"/>
    </source>
</evidence>
<organism evidence="24 25">
    <name type="scientific">Elysia chlorotica</name>
    <name type="common">Eastern emerald elysia</name>
    <name type="synonym">Sea slug</name>
    <dbReference type="NCBI Taxonomy" id="188477"/>
    <lineage>
        <taxon>Eukaryota</taxon>
        <taxon>Metazoa</taxon>
        <taxon>Spiralia</taxon>
        <taxon>Lophotrochozoa</taxon>
        <taxon>Mollusca</taxon>
        <taxon>Gastropoda</taxon>
        <taxon>Heterobranchia</taxon>
        <taxon>Euthyneura</taxon>
        <taxon>Panpulmonata</taxon>
        <taxon>Sacoglossa</taxon>
        <taxon>Placobranchoidea</taxon>
        <taxon>Plakobranchidae</taxon>
        <taxon>Elysia</taxon>
    </lineage>
</organism>
<comment type="catalytic activity">
    <reaction evidence="19">
        <text>N(6)-acetyl-L-lysyl-[protein] + H2O = L-lysyl-[protein] + acetate</text>
        <dbReference type="Rhea" id="RHEA:58108"/>
        <dbReference type="Rhea" id="RHEA-COMP:9752"/>
        <dbReference type="Rhea" id="RHEA-COMP:10731"/>
        <dbReference type="ChEBI" id="CHEBI:15377"/>
        <dbReference type="ChEBI" id="CHEBI:29969"/>
        <dbReference type="ChEBI" id="CHEBI:30089"/>
        <dbReference type="ChEBI" id="CHEBI:61930"/>
    </reaction>
    <physiologicalReaction direction="left-to-right" evidence="19">
        <dbReference type="Rhea" id="RHEA:58109"/>
    </physiologicalReaction>
</comment>
<comment type="subcellular location">
    <subcellularLocation>
        <location evidence="3">Chromosome</location>
    </subcellularLocation>
    <subcellularLocation>
        <location evidence="4">Cytoplasm</location>
    </subcellularLocation>
    <subcellularLocation>
        <location evidence="2">Nucleus</location>
    </subcellularLocation>
</comment>
<evidence type="ECO:0000256" key="4">
    <source>
        <dbReference type="ARBA" id="ARBA00004496"/>
    </source>
</evidence>
<dbReference type="EC" id="3.5.1.98" evidence="6"/>
<dbReference type="STRING" id="188477.A0A433T7P7"/>
<keyword evidence="8" id="KW-0963">Cytoplasm</keyword>
<evidence type="ECO:0000256" key="17">
    <source>
        <dbReference type="ARBA" id="ARBA00041964"/>
    </source>
</evidence>
<dbReference type="InterPro" id="IPR037138">
    <property type="entry name" value="His_deacetylse_dom_sf"/>
</dbReference>
<comment type="cofactor">
    <cofactor evidence="1">
        <name>a divalent metal cation</name>
        <dbReference type="ChEBI" id="CHEBI:60240"/>
    </cofactor>
</comment>
<keyword evidence="12" id="KW-0156">Chromatin regulator</keyword>
<evidence type="ECO:0000256" key="5">
    <source>
        <dbReference type="ARBA" id="ARBA00006457"/>
    </source>
</evidence>
<evidence type="ECO:0000313" key="25">
    <source>
        <dbReference type="Proteomes" id="UP000271974"/>
    </source>
</evidence>
<evidence type="ECO:0000259" key="23">
    <source>
        <dbReference type="Pfam" id="PF00850"/>
    </source>
</evidence>
<evidence type="ECO:0000256" key="21">
    <source>
        <dbReference type="ARBA" id="ARBA00049416"/>
    </source>
</evidence>
<feature type="region of interest" description="Disordered" evidence="22">
    <location>
        <begin position="211"/>
        <end position="232"/>
    </location>
</feature>
<evidence type="ECO:0000256" key="3">
    <source>
        <dbReference type="ARBA" id="ARBA00004286"/>
    </source>
</evidence>
<evidence type="ECO:0000256" key="22">
    <source>
        <dbReference type="SAM" id="MobiDB-lite"/>
    </source>
</evidence>
<dbReference type="EMBL" id="RQTK01000566">
    <property type="protein sequence ID" value="RUS77621.1"/>
    <property type="molecule type" value="Genomic_DNA"/>
</dbReference>
<keyword evidence="7" id="KW-0158">Chromosome</keyword>
<dbReference type="GO" id="GO:0141221">
    <property type="term" value="F:histone deacetylase activity, hydrolytic mechanism"/>
    <property type="evidence" value="ECO:0007669"/>
    <property type="project" value="UniProtKB-EC"/>
</dbReference>
<keyword evidence="15" id="KW-0539">Nucleus</keyword>
<comment type="catalytic activity">
    <reaction evidence="21">
        <text>N(6)-acetyl-L-lysyl-[histone] + H2O = L-lysyl-[histone] + acetate</text>
        <dbReference type="Rhea" id="RHEA:58196"/>
        <dbReference type="Rhea" id="RHEA-COMP:9845"/>
        <dbReference type="Rhea" id="RHEA-COMP:11338"/>
        <dbReference type="ChEBI" id="CHEBI:15377"/>
        <dbReference type="ChEBI" id="CHEBI:29969"/>
        <dbReference type="ChEBI" id="CHEBI:30089"/>
        <dbReference type="ChEBI" id="CHEBI:61930"/>
        <dbReference type="EC" id="3.5.1.98"/>
    </reaction>
    <physiologicalReaction direction="left-to-right" evidence="21">
        <dbReference type="Rhea" id="RHEA:58197"/>
    </physiologicalReaction>
</comment>
<proteinExistence type="inferred from homology"/>
<comment type="catalytic activity">
    <reaction evidence="20">
        <text>N(6)-(2E)-butenoyl-L-lysyl-[protein] + H2O = (2E)-2-butenoate + L-lysyl-[protein]</text>
        <dbReference type="Rhea" id="RHEA:69172"/>
        <dbReference type="Rhea" id="RHEA-COMP:9752"/>
        <dbReference type="Rhea" id="RHEA-COMP:13707"/>
        <dbReference type="ChEBI" id="CHEBI:15377"/>
        <dbReference type="ChEBI" id="CHEBI:29969"/>
        <dbReference type="ChEBI" id="CHEBI:35899"/>
        <dbReference type="ChEBI" id="CHEBI:137954"/>
    </reaction>
    <physiologicalReaction direction="left-to-right" evidence="20">
        <dbReference type="Rhea" id="RHEA:69173"/>
    </physiologicalReaction>
</comment>
<evidence type="ECO:0000256" key="19">
    <source>
        <dbReference type="ARBA" id="ARBA00049136"/>
    </source>
</evidence>
<accession>A0A433T7P7</accession>
<dbReference type="PANTHER" id="PTHR10625">
    <property type="entry name" value="HISTONE DEACETYLASE HDAC1-RELATED"/>
    <property type="match status" value="1"/>
</dbReference>
<dbReference type="Pfam" id="PF00850">
    <property type="entry name" value="Hist_deacetyl"/>
    <property type="match status" value="1"/>
</dbReference>
<keyword evidence="9" id="KW-0678">Repressor</keyword>
<evidence type="ECO:0000256" key="9">
    <source>
        <dbReference type="ARBA" id="ARBA00022491"/>
    </source>
</evidence>
<dbReference type="Proteomes" id="UP000271974">
    <property type="component" value="Unassembled WGS sequence"/>
</dbReference>
<dbReference type="Gene3D" id="3.40.800.20">
    <property type="entry name" value="Histone deacetylase domain"/>
    <property type="match status" value="1"/>
</dbReference>
<gene>
    <name evidence="24" type="ORF">EGW08_014621</name>
</gene>
<dbReference type="OrthoDB" id="73273at2759"/>
<feature type="domain" description="Histone deacetylase" evidence="23">
    <location>
        <begin position="379"/>
        <end position="672"/>
    </location>
</feature>
<evidence type="ECO:0000256" key="1">
    <source>
        <dbReference type="ARBA" id="ARBA00001968"/>
    </source>
</evidence>
<evidence type="ECO:0000256" key="10">
    <source>
        <dbReference type="ARBA" id="ARBA00022723"/>
    </source>
</evidence>
<dbReference type="GO" id="GO:0005737">
    <property type="term" value="C:cytoplasm"/>
    <property type="evidence" value="ECO:0007669"/>
    <property type="project" value="UniProtKB-SubCell"/>
</dbReference>
<keyword evidence="11" id="KW-0378">Hydrolase</keyword>
<evidence type="ECO:0000256" key="11">
    <source>
        <dbReference type="ARBA" id="ARBA00022801"/>
    </source>
</evidence>
<evidence type="ECO:0000256" key="18">
    <source>
        <dbReference type="ARBA" id="ARBA00042783"/>
    </source>
</evidence>
<dbReference type="SUPFAM" id="SSF52768">
    <property type="entry name" value="Arginase/deacetylase"/>
    <property type="match status" value="1"/>
</dbReference>
<keyword evidence="10" id="KW-0479">Metal-binding</keyword>
<dbReference type="GO" id="GO:0031507">
    <property type="term" value="P:heterochromatin formation"/>
    <property type="evidence" value="ECO:0007669"/>
    <property type="project" value="TreeGrafter"/>
</dbReference>
<name>A0A433T7P7_ELYCH</name>
<dbReference type="InterPro" id="IPR003084">
    <property type="entry name" value="HDAC_I/II"/>
</dbReference>
<evidence type="ECO:0000256" key="7">
    <source>
        <dbReference type="ARBA" id="ARBA00022454"/>
    </source>
</evidence>
<evidence type="ECO:0000256" key="16">
    <source>
        <dbReference type="ARBA" id="ARBA00040347"/>
    </source>
</evidence>
<evidence type="ECO:0000256" key="15">
    <source>
        <dbReference type="ARBA" id="ARBA00023242"/>
    </source>
</evidence>
<dbReference type="GO" id="GO:0005634">
    <property type="term" value="C:nucleus"/>
    <property type="evidence" value="ECO:0007669"/>
    <property type="project" value="UniProtKB-SubCell"/>
</dbReference>
<protein>
    <recommendedName>
        <fullName evidence="16">Histone deacetylase 8</fullName>
        <ecNumber evidence="6">3.5.1.98</ecNumber>
    </recommendedName>
    <alternativeName>
        <fullName evidence="17">Protein deacetylase HDAC8</fullName>
    </alternativeName>
    <alternativeName>
        <fullName evidence="18">Protein decrotonylase HDAC8</fullName>
    </alternativeName>
</protein>
<comment type="caution">
    <text evidence="24">The sequence shown here is derived from an EMBL/GenBank/DDBJ whole genome shotgun (WGS) entry which is preliminary data.</text>
</comment>
<keyword evidence="13" id="KW-0805">Transcription regulation</keyword>
<keyword evidence="25" id="KW-1185">Reference proteome</keyword>
<dbReference type="GO" id="GO:0005694">
    <property type="term" value="C:chromosome"/>
    <property type="evidence" value="ECO:0007669"/>
    <property type="project" value="UniProtKB-SubCell"/>
</dbReference>
<dbReference type="PANTHER" id="PTHR10625:SF14">
    <property type="entry name" value="HISTONE DEACETYLASE 8"/>
    <property type="match status" value="1"/>
</dbReference>
<evidence type="ECO:0000313" key="24">
    <source>
        <dbReference type="EMBL" id="RUS77621.1"/>
    </source>
</evidence>
<evidence type="ECO:0000256" key="14">
    <source>
        <dbReference type="ARBA" id="ARBA00023163"/>
    </source>
</evidence>
<sequence>MKEKFLLAEEECSRNVLMAAESGGSADTCLVKNSAALSNKRIVTCVDNDSEKEPIFLPDSQQTAKDADNTGTLFDETKPAKKATCLLAQEDPLNNSVKQTLSNNCDESFFTQNSVLPLNNQEIVTFRDNNPQEDYIFLPCSEQSDNVKVKNPMTQGEAKLGKETDNNSPQVHLHSVSIPSSECPIESNMVVSTPYSEFNYSTDFKTNDEYKDSPSYSCRTSEKGMVGSCGKQRNSPGFEQKLNASDTHFSCTKTMLIDDMEAKDTSLPDKNPAHSNLNLIKVSLDNNISKVKKFDDPFELFSDDDMEQKRYQPIKRKLAQTLTSDQNIHYSATEPVEKMLEAPTIDMEGCKKLKLNGRVSYIHSDELLRKVNRLIRIEGRADLVHSLIQAYGLLQYVDVVPPRLATEAEVLGFHSSDYIDFLRDVSTVSDVEESLADQGRLNSEAEAFGLSYDCPLQDGIFETASLIGGASIVAADTLISGRADIAINWYGGWHHAKRDSASGFCYINDIVLAILKLREKFDKILYVDIDLHHGDGVEEAFSVTSKVMTVSFHKHASGFFPGSGAINNVGLSRGKFYAVNIPLQDGITDAQFCSVFFRVMKMIKDKFSPEAVVLQCGADGLSEDRMASFNLTHLGIAKCVCFMLTWNLPTLLLGGGGYNFASTAKCWTYLTALVSRRKLPEDIPDHENLLAYGPDYQISTSVGNRRDCNSKQYLINLIAKISRNLENL</sequence>
<dbReference type="GO" id="GO:0046872">
    <property type="term" value="F:metal ion binding"/>
    <property type="evidence" value="ECO:0007669"/>
    <property type="project" value="UniProtKB-KW"/>
</dbReference>
<evidence type="ECO:0000256" key="12">
    <source>
        <dbReference type="ARBA" id="ARBA00022853"/>
    </source>
</evidence>
<dbReference type="PRINTS" id="PR01271">
    <property type="entry name" value="HISDACETLASE"/>
</dbReference>
<dbReference type="PRINTS" id="PR01270">
    <property type="entry name" value="HDASUPER"/>
</dbReference>
<evidence type="ECO:0000256" key="6">
    <source>
        <dbReference type="ARBA" id="ARBA00012111"/>
    </source>
</evidence>